<evidence type="ECO:0000256" key="1">
    <source>
        <dbReference type="SAM" id="MobiDB-lite"/>
    </source>
</evidence>
<accession>A0A7J9HXW6</accession>
<evidence type="ECO:0000313" key="2">
    <source>
        <dbReference type="EMBL" id="MBA0814711.1"/>
    </source>
</evidence>
<dbReference type="Proteomes" id="UP000593560">
    <property type="component" value="Unassembled WGS sequence"/>
</dbReference>
<evidence type="ECO:0000313" key="3">
    <source>
        <dbReference type="Proteomes" id="UP000593560"/>
    </source>
</evidence>
<dbReference type="OrthoDB" id="1093753at2759"/>
<feature type="compositionally biased region" description="Polar residues" evidence="1">
    <location>
        <begin position="27"/>
        <end position="41"/>
    </location>
</feature>
<comment type="caution">
    <text evidence="2">The sequence shown here is derived from an EMBL/GenBank/DDBJ whole genome shotgun (WGS) entry which is preliminary data.</text>
</comment>
<reference evidence="2 3" key="1">
    <citation type="journal article" date="2019" name="Genome Biol. Evol.">
        <title>Insights into the evolution of the New World diploid cottons (Gossypium, subgenus Houzingenia) based on genome sequencing.</title>
        <authorList>
            <person name="Grover C.E."/>
            <person name="Arick M.A. 2nd"/>
            <person name="Thrash A."/>
            <person name="Conover J.L."/>
            <person name="Sanders W.S."/>
            <person name="Peterson D.G."/>
            <person name="Frelichowski J.E."/>
            <person name="Scheffler J.A."/>
            <person name="Scheffler B.E."/>
            <person name="Wendel J.F."/>
        </authorList>
    </citation>
    <scope>NUCLEOTIDE SEQUENCE [LARGE SCALE GENOMIC DNA]</scope>
    <source>
        <strain evidence="2">0</strain>
        <tissue evidence="2">Leaf</tissue>
    </source>
</reference>
<dbReference type="AlphaFoldDB" id="A0A7J9HXW6"/>
<dbReference type="EMBL" id="JABFAD010000012">
    <property type="protein sequence ID" value="MBA0814711.1"/>
    <property type="molecule type" value="Genomic_DNA"/>
</dbReference>
<feature type="region of interest" description="Disordered" evidence="1">
    <location>
        <begin position="1"/>
        <end position="54"/>
    </location>
</feature>
<gene>
    <name evidence="2" type="ORF">Gohar_020521</name>
</gene>
<sequence>MSERPNRHQRRASQSVFMSFDDITAPISDNATANKPVSSNEAPPPQPVRSPVPAVAAAETSDIVTCHVLKLKPVLVKATPDSVS</sequence>
<keyword evidence="3" id="KW-1185">Reference proteome</keyword>
<organism evidence="2 3">
    <name type="scientific">Gossypium harknessii</name>
    <dbReference type="NCBI Taxonomy" id="34285"/>
    <lineage>
        <taxon>Eukaryota</taxon>
        <taxon>Viridiplantae</taxon>
        <taxon>Streptophyta</taxon>
        <taxon>Embryophyta</taxon>
        <taxon>Tracheophyta</taxon>
        <taxon>Spermatophyta</taxon>
        <taxon>Magnoliopsida</taxon>
        <taxon>eudicotyledons</taxon>
        <taxon>Gunneridae</taxon>
        <taxon>Pentapetalae</taxon>
        <taxon>rosids</taxon>
        <taxon>malvids</taxon>
        <taxon>Malvales</taxon>
        <taxon>Malvaceae</taxon>
        <taxon>Malvoideae</taxon>
        <taxon>Gossypium</taxon>
    </lineage>
</organism>
<name>A0A7J9HXW6_9ROSI</name>
<proteinExistence type="predicted"/>
<protein>
    <submittedName>
        <fullName evidence="2">Uncharacterized protein</fullName>
    </submittedName>
</protein>
<feature type="non-terminal residue" evidence="2">
    <location>
        <position position="84"/>
    </location>
</feature>